<dbReference type="Gene3D" id="3.30.300.30">
    <property type="match status" value="1"/>
</dbReference>
<dbReference type="InterPro" id="IPR020845">
    <property type="entry name" value="AMP-binding_CS"/>
</dbReference>
<dbReference type="Gene3D" id="3.40.50.12780">
    <property type="entry name" value="N-terminal domain of ligase-like"/>
    <property type="match status" value="1"/>
</dbReference>
<name>A0A1S4VN08_9MYCO</name>
<reference evidence="3 4" key="1">
    <citation type="submission" date="2016-12" db="EMBL/GenBank/DDBJ databases">
        <title>The new phylogeny of genus Mycobacterium.</title>
        <authorList>
            <person name="Tortoli E."/>
            <person name="Trovato A."/>
            <person name="Cirillo D.M."/>
        </authorList>
    </citation>
    <scope>NUCLEOTIDE SEQUENCE [LARGE SCALE GENOMIC DNA]</scope>
    <source>
        <strain evidence="3 4">CCUG 66554</strain>
    </source>
</reference>
<dbReference type="GO" id="GO:0070566">
    <property type="term" value="F:adenylyltransferase activity"/>
    <property type="evidence" value="ECO:0007669"/>
    <property type="project" value="TreeGrafter"/>
</dbReference>
<evidence type="ECO:0000313" key="3">
    <source>
        <dbReference type="EMBL" id="ORB58638.1"/>
    </source>
</evidence>
<dbReference type="STRING" id="1578165.BKG68_00945"/>
<dbReference type="KEGG" id="msao:MYCSP_19035"/>
<dbReference type="NCBIfam" id="NF004510">
    <property type="entry name" value="PRK05851.1"/>
    <property type="match status" value="1"/>
</dbReference>
<dbReference type="EMBL" id="MVII01000010">
    <property type="protein sequence ID" value="ORB58638.1"/>
    <property type="molecule type" value="Genomic_DNA"/>
</dbReference>
<dbReference type="GO" id="GO:0006633">
    <property type="term" value="P:fatty acid biosynthetic process"/>
    <property type="evidence" value="ECO:0007669"/>
    <property type="project" value="TreeGrafter"/>
</dbReference>
<proteinExistence type="inferred from homology"/>
<dbReference type="SUPFAM" id="SSF56801">
    <property type="entry name" value="Acetyl-CoA synthetase-like"/>
    <property type="match status" value="1"/>
</dbReference>
<feature type="domain" description="AMP-dependent synthetase/ligase" evidence="2">
    <location>
        <begin position="39"/>
        <end position="409"/>
    </location>
</feature>
<dbReference type="InterPro" id="IPR000873">
    <property type="entry name" value="AMP-dep_synth/lig_dom"/>
</dbReference>
<dbReference type="GO" id="GO:0005886">
    <property type="term" value="C:plasma membrane"/>
    <property type="evidence" value="ECO:0007669"/>
    <property type="project" value="TreeGrafter"/>
</dbReference>
<organism evidence="3 4">
    <name type="scientific">Mycobacteroides saopaulense</name>
    <dbReference type="NCBI Taxonomy" id="1578165"/>
    <lineage>
        <taxon>Bacteria</taxon>
        <taxon>Bacillati</taxon>
        <taxon>Actinomycetota</taxon>
        <taxon>Actinomycetes</taxon>
        <taxon>Mycobacteriales</taxon>
        <taxon>Mycobacteriaceae</taxon>
        <taxon>Mycobacteroides</taxon>
    </lineage>
</organism>
<dbReference type="Proteomes" id="UP000192434">
    <property type="component" value="Unassembled WGS sequence"/>
</dbReference>
<dbReference type="PANTHER" id="PTHR22754">
    <property type="entry name" value="DISCO-INTERACTING PROTEIN 2 DIP2 -RELATED"/>
    <property type="match status" value="1"/>
</dbReference>
<sequence length="549" mass="58065">MTTITTNVDAVQGNALAAKVSQALLSSSADLVIMDGATREWTRYPWAEVHARAETVAVDLLENAANGPVGALGLIGNPTVDLVASVQGAWLAGTSVSFFPGLVRGADLDRWAHTTLERCAAIGVRTIYSHGRELEQLRAVPTSIRLEDVADIGAKPRPQSFTPVQNGDETTAAVLQNSSGSTGSPKTAVLSRGAVMSNVSAMVSRARLSGEDLTCSWLPLYHDMGLITLLASLWTGMPLWLAPNSAFAASPIRWLDWLSESGATYLMAPNFAYDIIGRYAGKIDRGVDLGKLRAAVSAAELINCDGFERFLTAATPHGFSPGAAVAAWGLAEGTCVVTMTHPGVGARSDDVLVATPDGGQAPRRYALVGSAFDGMEVRVVPAEREVPAISGRDVGRVEIKGACMMNGYLGSPPIDKDEWFNTGDLGYFHDGDLVIVGRFKELIVLAGRNVYPIDVERAAASVEGVRAGRVAAVGLDEGGVRPRLALAVEYKGTDFDAARRQVVQRVTADCGVVPSEVVFVTPGDLPITTSGKLRRLEVKRLIETGGGLR</sequence>
<gene>
    <name evidence="3" type="ORF">BST43_09540</name>
</gene>
<dbReference type="Pfam" id="PF00501">
    <property type="entry name" value="AMP-binding"/>
    <property type="match status" value="1"/>
</dbReference>
<dbReference type="RefSeq" id="WP_083014891.1">
    <property type="nucleotide sequence ID" value="NZ_CP010271.1"/>
</dbReference>
<evidence type="ECO:0000259" key="2">
    <source>
        <dbReference type="Pfam" id="PF00501"/>
    </source>
</evidence>
<comment type="similarity">
    <text evidence="1">Belongs to the ATP-dependent AMP-binding enzyme family.</text>
</comment>
<dbReference type="OrthoDB" id="3671040at2"/>
<comment type="caution">
    <text evidence="3">The sequence shown here is derived from an EMBL/GenBank/DDBJ whole genome shotgun (WGS) entry which is preliminary data.</text>
</comment>
<dbReference type="PANTHER" id="PTHR22754:SF32">
    <property type="entry name" value="DISCO-INTERACTING PROTEIN 2"/>
    <property type="match status" value="1"/>
</dbReference>
<dbReference type="InterPro" id="IPR045851">
    <property type="entry name" value="AMP-bd_C_sf"/>
</dbReference>
<dbReference type="PROSITE" id="PS00455">
    <property type="entry name" value="AMP_BINDING"/>
    <property type="match status" value="1"/>
</dbReference>
<dbReference type="InterPro" id="IPR042099">
    <property type="entry name" value="ANL_N_sf"/>
</dbReference>
<evidence type="ECO:0000313" key="4">
    <source>
        <dbReference type="Proteomes" id="UP000192434"/>
    </source>
</evidence>
<protein>
    <recommendedName>
        <fullName evidence="2">AMP-dependent synthetase/ligase domain-containing protein</fullName>
    </recommendedName>
</protein>
<accession>A0A1S4VN08</accession>
<dbReference type="AlphaFoldDB" id="A0A1S4VN08"/>
<evidence type="ECO:0000256" key="1">
    <source>
        <dbReference type="ARBA" id="ARBA00006432"/>
    </source>
</evidence>